<dbReference type="SMART" id="SM00563">
    <property type="entry name" value="PlsC"/>
    <property type="match status" value="1"/>
</dbReference>
<organism evidence="4 5">
    <name type="scientific">Streptomyces virginiae</name>
    <name type="common">Streptomyces cinnamonensis</name>
    <dbReference type="NCBI Taxonomy" id="1961"/>
    <lineage>
        <taxon>Bacteria</taxon>
        <taxon>Bacillati</taxon>
        <taxon>Actinomycetota</taxon>
        <taxon>Actinomycetes</taxon>
        <taxon>Kitasatosporales</taxon>
        <taxon>Streptomycetaceae</taxon>
        <taxon>Streptomyces</taxon>
    </lineage>
</organism>
<gene>
    <name evidence="4" type="ORF">ADK75_32935</name>
</gene>
<dbReference type="OrthoDB" id="9808424at2"/>
<evidence type="ECO:0000256" key="1">
    <source>
        <dbReference type="ARBA" id="ARBA00022679"/>
    </source>
</evidence>
<dbReference type="Proteomes" id="UP000037084">
    <property type="component" value="Unassembled WGS sequence"/>
</dbReference>
<dbReference type="AlphaFoldDB" id="A0A0L8M466"/>
<dbReference type="EMBL" id="LGUV01000370">
    <property type="protein sequence ID" value="KOG45170.1"/>
    <property type="molecule type" value="Genomic_DNA"/>
</dbReference>
<feature type="domain" description="Phospholipid/glycerol acyltransferase" evidence="3">
    <location>
        <begin position="34"/>
        <end position="153"/>
    </location>
</feature>
<evidence type="ECO:0000256" key="2">
    <source>
        <dbReference type="ARBA" id="ARBA00023315"/>
    </source>
</evidence>
<comment type="caution">
    <text evidence="4">The sequence shown here is derived from an EMBL/GenBank/DDBJ whole genome shotgun (WGS) entry which is preliminary data.</text>
</comment>
<dbReference type="Pfam" id="PF01553">
    <property type="entry name" value="Acyltransferase"/>
    <property type="match status" value="1"/>
</dbReference>
<sequence>MLRMLLRRLLLIPLRLVLRPRVTGLENLPASGPFIIAANHLSFFDSIFIALLTPRHLYFIGKQGWLTMPGLKGRLQGVFFRAVGMISVDSTSGSATMAGLETSLRILREGHGVGVHIEGTRSPDGRLYKGNTGTAWIALSSGAPVVPCGLVGTERVHPAGAKRLHVARFEAHFGAPMAFPEHIGRESDRRARRAVTSLITQEISALSGQEYVDTYAATVKSRAESAAHGRAAESGA</sequence>
<dbReference type="GO" id="GO:0003841">
    <property type="term" value="F:1-acylglycerol-3-phosphate O-acyltransferase activity"/>
    <property type="evidence" value="ECO:0007669"/>
    <property type="project" value="TreeGrafter"/>
</dbReference>
<keyword evidence="2" id="KW-0012">Acyltransferase</keyword>
<dbReference type="CDD" id="cd07989">
    <property type="entry name" value="LPLAT_AGPAT-like"/>
    <property type="match status" value="1"/>
</dbReference>
<protein>
    <recommendedName>
        <fullName evidence="3">Phospholipid/glycerol acyltransferase domain-containing protein</fullName>
    </recommendedName>
</protein>
<reference evidence="5" key="1">
    <citation type="submission" date="2015-07" db="EMBL/GenBank/DDBJ databases">
        <authorList>
            <consortium name="Consortium for Microbial Forensics and Genomics (microFORGE)"/>
            <person name="Knight B.M."/>
            <person name="Roberts D.P."/>
            <person name="Lin D."/>
            <person name="Hari K."/>
            <person name="Fletcher J."/>
            <person name="Melcher U."/>
            <person name="Blagden T."/>
            <person name="Winegar R.A."/>
        </authorList>
    </citation>
    <scope>NUCLEOTIDE SEQUENCE [LARGE SCALE GENOMIC DNA]</scope>
    <source>
        <strain evidence="5">NRRL B-1447</strain>
    </source>
</reference>
<evidence type="ECO:0000313" key="4">
    <source>
        <dbReference type="EMBL" id="KOG45170.1"/>
    </source>
</evidence>
<dbReference type="InterPro" id="IPR002123">
    <property type="entry name" value="Plipid/glycerol_acylTrfase"/>
</dbReference>
<proteinExistence type="predicted"/>
<accession>A0A0L8M466</accession>
<keyword evidence="1" id="KW-0808">Transferase</keyword>
<dbReference type="RefSeq" id="WP_053176802.1">
    <property type="nucleotide sequence ID" value="NZ_LGUV01000370.1"/>
</dbReference>
<evidence type="ECO:0000259" key="3">
    <source>
        <dbReference type="SMART" id="SM00563"/>
    </source>
</evidence>
<dbReference type="SUPFAM" id="SSF69593">
    <property type="entry name" value="Glycerol-3-phosphate (1)-acyltransferase"/>
    <property type="match status" value="1"/>
</dbReference>
<name>A0A0L8M466_STRVG</name>
<evidence type="ECO:0000313" key="5">
    <source>
        <dbReference type="Proteomes" id="UP000037084"/>
    </source>
</evidence>
<dbReference type="GO" id="GO:0006654">
    <property type="term" value="P:phosphatidic acid biosynthetic process"/>
    <property type="evidence" value="ECO:0007669"/>
    <property type="project" value="TreeGrafter"/>
</dbReference>
<dbReference type="PANTHER" id="PTHR10434">
    <property type="entry name" value="1-ACYL-SN-GLYCEROL-3-PHOSPHATE ACYLTRANSFERASE"/>
    <property type="match status" value="1"/>
</dbReference>
<dbReference type="PANTHER" id="PTHR10434:SF11">
    <property type="entry name" value="1-ACYL-SN-GLYCEROL-3-PHOSPHATE ACYLTRANSFERASE"/>
    <property type="match status" value="1"/>
</dbReference>
<dbReference type="PATRIC" id="fig|1961.12.peg.7271"/>
<dbReference type="GO" id="GO:0005886">
    <property type="term" value="C:plasma membrane"/>
    <property type="evidence" value="ECO:0007669"/>
    <property type="project" value="TreeGrafter"/>
</dbReference>